<accession>A0AAV3YQN2</accession>
<dbReference type="EMBL" id="BLXT01001405">
    <property type="protein sequence ID" value="GFN85363.1"/>
    <property type="molecule type" value="Genomic_DNA"/>
</dbReference>
<sequence>MLLDDNSKPNVDIDFHYGSVLHLGWKAYVRCWACLESTGNFSWIVIDKSSLKEQRVSLTDPRVTFSSGENLGKSNNDAAFFR</sequence>
<evidence type="ECO:0000313" key="1">
    <source>
        <dbReference type="EMBL" id="GFN85363.1"/>
    </source>
</evidence>
<protein>
    <submittedName>
        <fullName evidence="1">Uncharacterized protein</fullName>
    </submittedName>
</protein>
<dbReference type="AlphaFoldDB" id="A0AAV3YQN2"/>
<keyword evidence="2" id="KW-1185">Reference proteome</keyword>
<proteinExistence type="predicted"/>
<evidence type="ECO:0000313" key="2">
    <source>
        <dbReference type="Proteomes" id="UP000735302"/>
    </source>
</evidence>
<name>A0AAV3YQN2_9GAST</name>
<gene>
    <name evidence="1" type="ORF">PoB_001186900</name>
</gene>
<dbReference type="Proteomes" id="UP000735302">
    <property type="component" value="Unassembled WGS sequence"/>
</dbReference>
<comment type="caution">
    <text evidence="1">The sequence shown here is derived from an EMBL/GenBank/DDBJ whole genome shotgun (WGS) entry which is preliminary data.</text>
</comment>
<organism evidence="1 2">
    <name type="scientific">Plakobranchus ocellatus</name>
    <dbReference type="NCBI Taxonomy" id="259542"/>
    <lineage>
        <taxon>Eukaryota</taxon>
        <taxon>Metazoa</taxon>
        <taxon>Spiralia</taxon>
        <taxon>Lophotrochozoa</taxon>
        <taxon>Mollusca</taxon>
        <taxon>Gastropoda</taxon>
        <taxon>Heterobranchia</taxon>
        <taxon>Euthyneura</taxon>
        <taxon>Panpulmonata</taxon>
        <taxon>Sacoglossa</taxon>
        <taxon>Placobranchoidea</taxon>
        <taxon>Plakobranchidae</taxon>
        <taxon>Plakobranchus</taxon>
    </lineage>
</organism>
<reference evidence="1 2" key="1">
    <citation type="journal article" date="2021" name="Elife">
        <title>Chloroplast acquisition without the gene transfer in kleptoplastic sea slugs, Plakobranchus ocellatus.</title>
        <authorList>
            <person name="Maeda T."/>
            <person name="Takahashi S."/>
            <person name="Yoshida T."/>
            <person name="Shimamura S."/>
            <person name="Takaki Y."/>
            <person name="Nagai Y."/>
            <person name="Toyoda A."/>
            <person name="Suzuki Y."/>
            <person name="Arimoto A."/>
            <person name="Ishii H."/>
            <person name="Satoh N."/>
            <person name="Nishiyama T."/>
            <person name="Hasebe M."/>
            <person name="Maruyama T."/>
            <person name="Minagawa J."/>
            <person name="Obokata J."/>
            <person name="Shigenobu S."/>
        </authorList>
    </citation>
    <scope>NUCLEOTIDE SEQUENCE [LARGE SCALE GENOMIC DNA]</scope>
</reference>